<dbReference type="GO" id="GO:0005634">
    <property type="term" value="C:nucleus"/>
    <property type="evidence" value="ECO:0007669"/>
    <property type="project" value="TreeGrafter"/>
</dbReference>
<feature type="domain" description="HTH myb-type" evidence="3">
    <location>
        <begin position="159"/>
        <end position="208"/>
    </location>
</feature>
<dbReference type="InterPro" id="IPR017930">
    <property type="entry name" value="Myb_dom"/>
</dbReference>
<feature type="domain" description="HTH myb-type" evidence="3">
    <location>
        <begin position="269"/>
        <end position="318"/>
    </location>
</feature>
<dbReference type="InterPro" id="IPR050560">
    <property type="entry name" value="MYB_TF"/>
</dbReference>
<gene>
    <name evidence="4" type="ORF">BB561_002246</name>
</gene>
<feature type="compositionally biased region" description="Basic residues" evidence="1">
    <location>
        <begin position="553"/>
        <end position="564"/>
    </location>
</feature>
<feature type="region of interest" description="Disordered" evidence="1">
    <location>
        <begin position="1"/>
        <end position="20"/>
    </location>
</feature>
<comment type="caution">
    <text evidence="4">The sequence shown here is derived from an EMBL/GenBank/DDBJ whole genome shotgun (WGS) entry which is preliminary data.</text>
</comment>
<dbReference type="InterPro" id="IPR001005">
    <property type="entry name" value="SANT/Myb"/>
</dbReference>
<dbReference type="PANTHER" id="PTHR45614">
    <property type="entry name" value="MYB PROTEIN-RELATED"/>
    <property type="match status" value="1"/>
</dbReference>
<dbReference type="EMBL" id="MBFR01000073">
    <property type="protein sequence ID" value="PVU94822.1"/>
    <property type="molecule type" value="Genomic_DNA"/>
</dbReference>
<feature type="domain" description="Myb-like" evidence="2">
    <location>
        <begin position="264"/>
        <end position="314"/>
    </location>
</feature>
<feature type="region of interest" description="Disordered" evidence="1">
    <location>
        <begin position="546"/>
        <end position="573"/>
    </location>
</feature>
<dbReference type="Proteomes" id="UP000245383">
    <property type="component" value="Unassembled WGS sequence"/>
</dbReference>
<organism evidence="4 5">
    <name type="scientific">Smittium simulii</name>
    <dbReference type="NCBI Taxonomy" id="133385"/>
    <lineage>
        <taxon>Eukaryota</taxon>
        <taxon>Fungi</taxon>
        <taxon>Fungi incertae sedis</taxon>
        <taxon>Zoopagomycota</taxon>
        <taxon>Kickxellomycotina</taxon>
        <taxon>Harpellomycetes</taxon>
        <taxon>Harpellales</taxon>
        <taxon>Legeriomycetaceae</taxon>
        <taxon>Smittium</taxon>
    </lineage>
</organism>
<protein>
    <submittedName>
        <fullName evidence="4">Uncharacterized protein</fullName>
    </submittedName>
</protein>
<evidence type="ECO:0000259" key="3">
    <source>
        <dbReference type="PROSITE" id="PS51294"/>
    </source>
</evidence>
<dbReference type="PROSITE" id="PS50090">
    <property type="entry name" value="MYB_LIKE"/>
    <property type="match status" value="3"/>
</dbReference>
<evidence type="ECO:0000313" key="5">
    <source>
        <dbReference type="Proteomes" id="UP000245383"/>
    </source>
</evidence>
<evidence type="ECO:0000259" key="2">
    <source>
        <dbReference type="PROSITE" id="PS50090"/>
    </source>
</evidence>
<dbReference type="GO" id="GO:0000981">
    <property type="term" value="F:DNA-binding transcription factor activity, RNA polymerase II-specific"/>
    <property type="evidence" value="ECO:0007669"/>
    <property type="project" value="TreeGrafter"/>
</dbReference>
<dbReference type="Gene3D" id="1.10.10.60">
    <property type="entry name" value="Homeodomain-like"/>
    <property type="match status" value="3"/>
</dbReference>
<dbReference type="PANTHER" id="PTHR45614:SF51">
    <property type="entry name" value="MYB-LIKE DNA-BINDING PROTEIN BAS1"/>
    <property type="match status" value="1"/>
</dbReference>
<dbReference type="CDD" id="cd00167">
    <property type="entry name" value="SANT"/>
    <property type="match status" value="3"/>
</dbReference>
<dbReference type="GO" id="GO:0000978">
    <property type="term" value="F:RNA polymerase II cis-regulatory region sequence-specific DNA binding"/>
    <property type="evidence" value="ECO:0007669"/>
    <property type="project" value="TreeGrafter"/>
</dbReference>
<keyword evidence="5" id="KW-1185">Reference proteome</keyword>
<name>A0A2T9YR66_9FUNG</name>
<sequence length="882" mass="100739">MVVNSSINTNSAPNQFPSSASSSLLPKDYESFHNNGSQGIFSSATYLNPPFSYPDIQPITELEKISNSLIKADIIAKKVSRGDKIKNYRTAKYRSASKNSSPPAQLQTDKSVIELAENAKENARQLILSLGAESKVLPDYKQYIKDVEDSLKIIDKNMTFPKIRAMWNSSEDHLLTLGVSLYGANTESWPKIAVLVPGRTNKACRKRWFHSLDPTLHKGSWSVEEDNLLRLWVSKHPGQWSKIAKRIQGRTDDQCAKRWRESLDPNISRAKWSPEEDARLLEKYNEYGAQWQKIAVFFQGRPGLHCRNRWRKIQRRSNQDPLKSDPGLDKPDSNNFQPEQFFSKPINTSLEQNHIQPSTYNPPLIPSNLSEQNLMNHLDQKNKKIFRDSPVSTLSYPSFKIHELDTINNLSPNLSNHNHNNSFTKNTFIQNNTFNLNKNKDKRSFSNPFSADPNIGSFSIQLQNTNINDNNFDSNANTNFKRLKQNSPPDLFLSQVNIQQLATPKFNLIDSSNPEIHPDCMTLFGSNQNSLNYNYNDLNIQRDTLHASNISKKQPRQKLSKKNKKSDYNTPTPHQKEWLYSSAIKPYGCAALPGICDSSFYDSLELLEHLKAAHNIFNADLDTETDHEAMNNSKWNHIFRCGISGCSSLYKNVRSLENHIYNSNKSLHYQNYIKELNSNQNLNNPIIFNNCENHMNLLEDVNSIVNNTLDSSNCNLGPTDCLLQTNNFSNVPPEHFNQNANCMRSLNVNSENQIFSNYYLKGHDFIKNNSDQKSELPNARPFTKSFFDNSIDSYTELNSPIINSKVNSSPTKINYNTNTNLFSNASSNSSMINLNSRFFDNHDINKTPQFDFSSYETKFSHVHQDDTKLIQTACGMFNNQNN</sequence>
<accession>A0A2T9YR66</accession>
<proteinExistence type="predicted"/>
<dbReference type="STRING" id="133385.A0A2T9YR66"/>
<feature type="domain" description="HTH myb-type" evidence="3">
    <location>
        <begin position="213"/>
        <end position="267"/>
    </location>
</feature>
<feature type="region of interest" description="Disordered" evidence="1">
    <location>
        <begin position="312"/>
        <end position="340"/>
    </location>
</feature>
<feature type="domain" description="Myb-like" evidence="2">
    <location>
        <begin position="213"/>
        <end position="263"/>
    </location>
</feature>
<feature type="domain" description="Myb-like" evidence="2">
    <location>
        <begin position="164"/>
        <end position="212"/>
    </location>
</feature>
<feature type="compositionally biased region" description="Basic and acidic residues" evidence="1">
    <location>
        <begin position="322"/>
        <end position="332"/>
    </location>
</feature>
<dbReference type="OrthoDB" id="2143914at2759"/>
<dbReference type="PROSITE" id="PS51294">
    <property type="entry name" value="HTH_MYB"/>
    <property type="match status" value="3"/>
</dbReference>
<dbReference type="SUPFAM" id="SSF46689">
    <property type="entry name" value="Homeodomain-like"/>
    <property type="match status" value="2"/>
</dbReference>
<dbReference type="Pfam" id="PF13921">
    <property type="entry name" value="Myb_DNA-bind_6"/>
    <property type="match status" value="1"/>
</dbReference>
<evidence type="ECO:0000256" key="1">
    <source>
        <dbReference type="SAM" id="MobiDB-lite"/>
    </source>
</evidence>
<reference evidence="4 5" key="1">
    <citation type="journal article" date="2018" name="MBio">
        <title>Comparative Genomics Reveals the Core Gene Toolbox for the Fungus-Insect Symbiosis.</title>
        <authorList>
            <person name="Wang Y."/>
            <person name="Stata M."/>
            <person name="Wang W."/>
            <person name="Stajich J.E."/>
            <person name="White M.M."/>
            <person name="Moncalvo J.M."/>
        </authorList>
    </citation>
    <scope>NUCLEOTIDE SEQUENCE [LARGE SCALE GENOMIC DNA]</scope>
    <source>
        <strain evidence="4 5">SWE-8-4</strain>
    </source>
</reference>
<dbReference type="Pfam" id="PF00249">
    <property type="entry name" value="Myb_DNA-binding"/>
    <property type="match status" value="1"/>
</dbReference>
<dbReference type="AlphaFoldDB" id="A0A2T9YR66"/>
<evidence type="ECO:0000313" key="4">
    <source>
        <dbReference type="EMBL" id="PVU94822.1"/>
    </source>
</evidence>
<dbReference type="SMART" id="SM00717">
    <property type="entry name" value="SANT"/>
    <property type="match status" value="3"/>
</dbReference>
<dbReference type="InterPro" id="IPR009057">
    <property type="entry name" value="Homeodomain-like_sf"/>
</dbReference>